<reference evidence="2" key="1">
    <citation type="journal article" date="2021" name="PeerJ">
        <title>Extensive microbial diversity within the chicken gut microbiome revealed by metagenomics and culture.</title>
        <authorList>
            <person name="Gilroy R."/>
            <person name="Ravi A."/>
            <person name="Getino M."/>
            <person name="Pursley I."/>
            <person name="Horton D.L."/>
            <person name="Alikhan N.F."/>
            <person name="Baker D."/>
            <person name="Gharbi K."/>
            <person name="Hall N."/>
            <person name="Watson M."/>
            <person name="Adriaenssens E.M."/>
            <person name="Foster-Nyarko E."/>
            <person name="Jarju S."/>
            <person name="Secka A."/>
            <person name="Antonio M."/>
            <person name="Oren A."/>
            <person name="Chaudhuri R.R."/>
            <person name="La Ragione R."/>
            <person name="Hildebrand F."/>
            <person name="Pallen M.J."/>
        </authorList>
    </citation>
    <scope>NUCLEOTIDE SEQUENCE</scope>
    <source>
        <strain evidence="2">14975</strain>
    </source>
</reference>
<comment type="caution">
    <text evidence="2">The sequence shown here is derived from an EMBL/GenBank/DDBJ whole genome shotgun (WGS) entry which is preliminary data.</text>
</comment>
<evidence type="ECO:0000313" key="3">
    <source>
        <dbReference type="Proteomes" id="UP000823964"/>
    </source>
</evidence>
<proteinExistence type="predicted"/>
<evidence type="ECO:0000256" key="1">
    <source>
        <dbReference type="SAM" id="MobiDB-lite"/>
    </source>
</evidence>
<evidence type="ECO:0000313" key="2">
    <source>
        <dbReference type="EMBL" id="HIX20333.1"/>
    </source>
</evidence>
<accession>A0A9D2AIE1</accession>
<dbReference type="EMBL" id="DXFQ01000129">
    <property type="protein sequence ID" value="HIX20333.1"/>
    <property type="molecule type" value="Genomic_DNA"/>
</dbReference>
<name>A0A9D2AIE1_9BACT</name>
<organism evidence="2 3">
    <name type="scientific">Candidatus Akkermansia intestinigallinarum</name>
    <dbReference type="NCBI Taxonomy" id="2838431"/>
    <lineage>
        <taxon>Bacteria</taxon>
        <taxon>Pseudomonadati</taxon>
        <taxon>Verrucomicrobiota</taxon>
        <taxon>Verrucomicrobiia</taxon>
        <taxon>Verrucomicrobiales</taxon>
        <taxon>Akkermansiaceae</taxon>
        <taxon>Akkermansia</taxon>
    </lineage>
</organism>
<reference evidence="2" key="2">
    <citation type="submission" date="2021-04" db="EMBL/GenBank/DDBJ databases">
        <authorList>
            <person name="Gilroy R."/>
        </authorList>
    </citation>
    <scope>NUCLEOTIDE SEQUENCE</scope>
    <source>
        <strain evidence="2">14975</strain>
    </source>
</reference>
<feature type="non-terminal residue" evidence="2">
    <location>
        <position position="1"/>
    </location>
</feature>
<protein>
    <submittedName>
        <fullName evidence="2">Uncharacterized protein</fullName>
    </submittedName>
</protein>
<dbReference type="AlphaFoldDB" id="A0A9D2AIE1"/>
<dbReference type="Proteomes" id="UP000823964">
    <property type="component" value="Unassembled WGS sequence"/>
</dbReference>
<feature type="region of interest" description="Disordered" evidence="1">
    <location>
        <begin position="345"/>
        <end position="382"/>
    </location>
</feature>
<sequence>QLALLTNGLVRVDRSGMQGVRQAGAFPGRAVGNPRFKASLEVWHSLLHNYMDGYASQTGKDRTEPEALWGLCKESELLIRQAQQLPAERALALMPYAPTLRELADDLVRLVGQINNRTDHELEGWEACGFTRAEFSLTGRDGWAPLDSLDPQAAALAKAMALGNPALLRTRRLSPQEAWELSLLNPANKLIRLSAAECVTLMGAHRKFKLSMRGGAFKIDSRSRHHEQLLYDACVTDARGNERILPAGGTYFGVLNPFNCNLFILDDRDRVLGESPLIHRFSHTDEAARLREFGRVQHLRAQQLAGAELLAAPDTAAMQTRRDYNKRIIDGEPFDPLGLSDAETLQAPSKRSARQRLTKYVPLPEPEGMGLPDSYDSTFFNP</sequence>
<gene>
    <name evidence="2" type="ORF">H9862_07015</name>
</gene>